<evidence type="ECO:0000256" key="1">
    <source>
        <dbReference type="ARBA" id="ARBA00008857"/>
    </source>
</evidence>
<dbReference type="Gene3D" id="1.10.443.10">
    <property type="entry name" value="Intergrase catalytic core"/>
    <property type="match status" value="1"/>
</dbReference>
<dbReference type="InterPro" id="IPR050090">
    <property type="entry name" value="Tyrosine_recombinase_XerCD"/>
</dbReference>
<evidence type="ECO:0000256" key="3">
    <source>
        <dbReference type="ARBA" id="ARBA00023125"/>
    </source>
</evidence>
<keyword evidence="4" id="KW-0233">DNA recombination</keyword>
<sequence length="446" mass="51837">MVEEKKKSDYHKLHEGLAIRKFPHTKNWGVYLKLPNQKALQFSLKTPDKDEAIAKAWEEYSYAKILLRNGENLRQPKQRLTVHQLIDLLVKEYETAQDKVKVKNRDGKHATHIRIFKKIKEFYDEKLRPSALDIAQVRAYFQEQPAFSNTQLVATRFCFTQIFDRSFEKKLITRDQIVDLKKIKVEKQTQTRRDHFTYQEFASYFVYGMNQASNAHGKGVHTQKMAVFYSSFLFHSGIRAGFEALGIKWSDLDYTSFGDLFCVIRDGKTKKYDKNNRNVVLDLLAEECIHHVAQERYGVLLEGMDKQQVITYLISKKPNEAIFSTKFSEKPSYERIFKKWVDELKEVEVLPKAKELTLYSLRHSYITRSIENEVPLSLIAENAGTSVTMIEKHYSHVSVMTQKARQSLLKDKLSFLGDDKKEAEFNTESARGNVAELLAHVKSTLG</sequence>
<dbReference type="PROSITE" id="PS51898">
    <property type="entry name" value="TYR_RECOMBINASE"/>
    <property type="match status" value="1"/>
</dbReference>
<dbReference type="EMBL" id="JAKNAP010000010">
    <property type="protein sequence ID" value="MDE1356654.1"/>
    <property type="molecule type" value="Genomic_DNA"/>
</dbReference>
<dbReference type="InterPro" id="IPR002104">
    <property type="entry name" value="Integrase_catalytic"/>
</dbReference>
<evidence type="ECO:0000256" key="4">
    <source>
        <dbReference type="ARBA" id="ARBA00023172"/>
    </source>
</evidence>
<dbReference type="PANTHER" id="PTHR30349">
    <property type="entry name" value="PHAGE INTEGRASE-RELATED"/>
    <property type="match status" value="1"/>
</dbReference>
<keyword evidence="3" id="KW-0238">DNA-binding</keyword>
<dbReference type="RefSeq" id="WP_274673931.1">
    <property type="nucleotide sequence ID" value="NZ_JAKNAP010000010.1"/>
</dbReference>
<organism evidence="6 7">
    <name type="scientific">Vibrio aestuarianus</name>
    <dbReference type="NCBI Taxonomy" id="28171"/>
    <lineage>
        <taxon>Bacteria</taxon>
        <taxon>Pseudomonadati</taxon>
        <taxon>Pseudomonadota</taxon>
        <taxon>Gammaproteobacteria</taxon>
        <taxon>Vibrionales</taxon>
        <taxon>Vibrionaceae</taxon>
        <taxon>Vibrio</taxon>
    </lineage>
</organism>
<reference evidence="6" key="1">
    <citation type="submission" date="2022-02" db="EMBL/GenBank/DDBJ databases">
        <title>Emergence and expansion in Europe of a Vibrio aestuarianus clonal complex pathogenic for oysters.</title>
        <authorList>
            <person name="Mesnil A."/>
            <person name="Travers M.-A."/>
        </authorList>
    </citation>
    <scope>NUCLEOTIDE SEQUENCE</scope>
    <source>
        <strain evidence="6">151-ITT-15-cp-1</strain>
    </source>
</reference>
<dbReference type="Proteomes" id="UP001140973">
    <property type="component" value="Unassembled WGS sequence"/>
</dbReference>
<evidence type="ECO:0000259" key="5">
    <source>
        <dbReference type="PROSITE" id="PS51898"/>
    </source>
</evidence>
<dbReference type="PANTHER" id="PTHR30349:SF41">
    <property type="entry name" value="INTEGRASE_RECOMBINASE PROTEIN MJ0367-RELATED"/>
    <property type="match status" value="1"/>
</dbReference>
<dbReference type="GO" id="GO:0003677">
    <property type="term" value="F:DNA binding"/>
    <property type="evidence" value="ECO:0007669"/>
    <property type="project" value="UniProtKB-KW"/>
</dbReference>
<dbReference type="GO" id="GO:0015074">
    <property type="term" value="P:DNA integration"/>
    <property type="evidence" value="ECO:0007669"/>
    <property type="project" value="UniProtKB-KW"/>
</dbReference>
<name>A0A9X4FFV0_9VIBR</name>
<dbReference type="CDD" id="cd00397">
    <property type="entry name" value="DNA_BRE_C"/>
    <property type="match status" value="1"/>
</dbReference>
<gene>
    <name evidence="6" type="ORF">L9W73_04925</name>
</gene>
<evidence type="ECO:0000313" key="6">
    <source>
        <dbReference type="EMBL" id="MDE1356654.1"/>
    </source>
</evidence>
<dbReference type="InterPro" id="IPR013762">
    <property type="entry name" value="Integrase-like_cat_sf"/>
</dbReference>
<dbReference type="Pfam" id="PF00589">
    <property type="entry name" value="Phage_integrase"/>
    <property type="match status" value="1"/>
</dbReference>
<dbReference type="AlphaFoldDB" id="A0A9X4FFV0"/>
<evidence type="ECO:0000313" key="7">
    <source>
        <dbReference type="Proteomes" id="UP001140973"/>
    </source>
</evidence>
<dbReference type="InterPro" id="IPR011010">
    <property type="entry name" value="DNA_brk_join_enz"/>
</dbReference>
<dbReference type="GO" id="GO:0006310">
    <property type="term" value="P:DNA recombination"/>
    <property type="evidence" value="ECO:0007669"/>
    <property type="project" value="UniProtKB-KW"/>
</dbReference>
<comment type="caution">
    <text evidence="6">The sequence shown here is derived from an EMBL/GenBank/DDBJ whole genome shotgun (WGS) entry which is preliminary data.</text>
</comment>
<proteinExistence type="inferred from homology"/>
<accession>A0A9X4FFV0</accession>
<comment type="similarity">
    <text evidence="1">Belongs to the 'phage' integrase family.</text>
</comment>
<feature type="domain" description="Tyr recombinase" evidence="5">
    <location>
        <begin position="192"/>
        <end position="409"/>
    </location>
</feature>
<keyword evidence="2" id="KW-0229">DNA integration</keyword>
<protein>
    <submittedName>
        <fullName evidence="6">Site-specific integrase</fullName>
    </submittedName>
</protein>
<evidence type="ECO:0000256" key="2">
    <source>
        <dbReference type="ARBA" id="ARBA00022908"/>
    </source>
</evidence>
<dbReference type="SUPFAM" id="SSF56349">
    <property type="entry name" value="DNA breaking-rejoining enzymes"/>
    <property type="match status" value="1"/>
</dbReference>